<accession>A0A3B0V1I5</accession>
<proteinExistence type="predicted"/>
<gene>
    <name evidence="1" type="ORF">MNBD_DELTA02-639</name>
</gene>
<evidence type="ECO:0000313" key="1">
    <source>
        <dbReference type="EMBL" id="VAW34770.1"/>
    </source>
</evidence>
<dbReference type="EMBL" id="UOEZ01000009">
    <property type="protein sequence ID" value="VAW34770.1"/>
    <property type="molecule type" value="Genomic_DNA"/>
</dbReference>
<name>A0A3B0V1I5_9ZZZZ</name>
<sequence length="102" mass="11465">MHRRRFLIAGIVLLFIFIVSSPVLAAGGHDHSSQSDVPRITVNELKSKLKRGDVVYIMDLRAPGSYNRSPFRIPGDIRFTLPELRTKTRGLPKNAEIATYCT</sequence>
<reference evidence="1" key="1">
    <citation type="submission" date="2018-06" db="EMBL/GenBank/DDBJ databases">
        <authorList>
            <person name="Zhirakovskaya E."/>
        </authorList>
    </citation>
    <scope>NUCLEOTIDE SEQUENCE</scope>
</reference>
<dbReference type="AlphaFoldDB" id="A0A3B0V1I5"/>
<dbReference type="SUPFAM" id="SSF52821">
    <property type="entry name" value="Rhodanese/Cell cycle control phosphatase"/>
    <property type="match status" value="1"/>
</dbReference>
<dbReference type="Gene3D" id="3.40.250.10">
    <property type="entry name" value="Rhodanese-like domain"/>
    <property type="match status" value="1"/>
</dbReference>
<protein>
    <recommendedName>
        <fullName evidence="2">Rhodanese domain-containing protein</fullName>
    </recommendedName>
</protein>
<dbReference type="InterPro" id="IPR036873">
    <property type="entry name" value="Rhodanese-like_dom_sf"/>
</dbReference>
<organism evidence="1">
    <name type="scientific">hydrothermal vent metagenome</name>
    <dbReference type="NCBI Taxonomy" id="652676"/>
    <lineage>
        <taxon>unclassified sequences</taxon>
        <taxon>metagenomes</taxon>
        <taxon>ecological metagenomes</taxon>
    </lineage>
</organism>
<evidence type="ECO:0008006" key="2">
    <source>
        <dbReference type="Google" id="ProtNLM"/>
    </source>
</evidence>